<sequence>MSSRARGSGIQEKVRIMKVEQQYINLSSDQLRAYLAGHAEEEYVLVDVRQPEEYRRGHIPGARLLPLAELGARLPELPTDRDIIFY</sequence>
<dbReference type="KEGG" id="ddu:GF1_06920"/>
<dbReference type="InterPro" id="IPR050229">
    <property type="entry name" value="GlpE_sulfurtransferase"/>
</dbReference>
<dbReference type="SUPFAM" id="SSF52821">
    <property type="entry name" value="Rhodanese/Cell cycle control phosphatase"/>
    <property type="match status" value="1"/>
</dbReference>
<reference evidence="2" key="1">
    <citation type="submission" date="2020-12" db="EMBL/GenBank/DDBJ databases">
        <title>Desulfobium dissulfuricans gen. nov., sp. nov., a novel mesophilic, sulfate-reducing bacterium isolated from a deep-sea hydrothermal vent.</title>
        <authorList>
            <person name="Hashimoto Y."/>
            <person name="Tame A."/>
            <person name="Sawayama S."/>
            <person name="Miyazaki J."/>
            <person name="Takai K."/>
            <person name="Nakagawa S."/>
        </authorList>
    </citation>
    <scope>NUCLEOTIDE SEQUENCE</scope>
    <source>
        <strain evidence="2">GF1</strain>
    </source>
</reference>
<dbReference type="AlphaFoldDB" id="A0A915U8T5"/>
<name>A0A915U8T5_9BACT</name>
<gene>
    <name evidence="2" type="ORF">GF1_06920</name>
</gene>
<dbReference type="Proteomes" id="UP001063350">
    <property type="component" value="Chromosome"/>
</dbReference>
<evidence type="ECO:0000313" key="2">
    <source>
        <dbReference type="EMBL" id="BCO08316.1"/>
    </source>
</evidence>
<proteinExistence type="predicted"/>
<dbReference type="Gene3D" id="3.40.250.10">
    <property type="entry name" value="Rhodanese-like domain"/>
    <property type="match status" value="1"/>
</dbReference>
<dbReference type="InterPro" id="IPR036873">
    <property type="entry name" value="Rhodanese-like_dom_sf"/>
</dbReference>
<dbReference type="GO" id="GO:0004792">
    <property type="term" value="F:thiosulfate-cyanide sulfurtransferase activity"/>
    <property type="evidence" value="ECO:0007669"/>
    <property type="project" value="InterPro"/>
</dbReference>
<evidence type="ECO:0000313" key="3">
    <source>
        <dbReference type="Proteomes" id="UP001063350"/>
    </source>
</evidence>
<accession>A0A915U8T5</accession>
<dbReference type="CDD" id="cd00158">
    <property type="entry name" value="RHOD"/>
    <property type="match status" value="1"/>
</dbReference>
<dbReference type="PROSITE" id="PS50206">
    <property type="entry name" value="RHODANESE_3"/>
    <property type="match status" value="1"/>
</dbReference>
<feature type="domain" description="Rhodanese" evidence="1">
    <location>
        <begin position="39"/>
        <end position="86"/>
    </location>
</feature>
<dbReference type="PROSITE" id="PS00380">
    <property type="entry name" value="RHODANESE_1"/>
    <property type="match status" value="1"/>
</dbReference>
<organism evidence="2 3">
    <name type="scientific">Desulfolithobacter dissulfuricans</name>
    <dbReference type="NCBI Taxonomy" id="2795293"/>
    <lineage>
        <taxon>Bacteria</taxon>
        <taxon>Pseudomonadati</taxon>
        <taxon>Thermodesulfobacteriota</taxon>
        <taxon>Desulfobulbia</taxon>
        <taxon>Desulfobulbales</taxon>
        <taxon>Desulfobulbaceae</taxon>
        <taxon>Desulfolithobacter</taxon>
    </lineage>
</organism>
<dbReference type="PANTHER" id="PTHR43031">
    <property type="entry name" value="FAD-DEPENDENT OXIDOREDUCTASE"/>
    <property type="match status" value="1"/>
</dbReference>
<dbReference type="Pfam" id="PF00581">
    <property type="entry name" value="Rhodanese"/>
    <property type="match status" value="1"/>
</dbReference>
<dbReference type="EMBL" id="AP024233">
    <property type="protein sequence ID" value="BCO08316.1"/>
    <property type="molecule type" value="Genomic_DNA"/>
</dbReference>
<evidence type="ECO:0000259" key="1">
    <source>
        <dbReference type="PROSITE" id="PS50206"/>
    </source>
</evidence>
<dbReference type="InterPro" id="IPR001307">
    <property type="entry name" value="Thiosulphate_STrfase_CS"/>
</dbReference>
<protein>
    <recommendedName>
        <fullName evidence="1">Rhodanese domain-containing protein</fullName>
    </recommendedName>
</protein>
<keyword evidence="3" id="KW-1185">Reference proteome</keyword>
<dbReference type="PANTHER" id="PTHR43031:SF1">
    <property type="entry name" value="PYRIDINE NUCLEOTIDE-DISULPHIDE OXIDOREDUCTASE"/>
    <property type="match status" value="1"/>
</dbReference>
<dbReference type="InterPro" id="IPR001763">
    <property type="entry name" value="Rhodanese-like_dom"/>
</dbReference>